<evidence type="ECO:0000256" key="4">
    <source>
        <dbReference type="HAMAP-Rule" id="MF_02200"/>
    </source>
</evidence>
<comment type="subcellular location">
    <subcellularLocation>
        <location evidence="1 4">Cytoplasm</location>
    </subcellularLocation>
</comment>
<dbReference type="STRING" id="1685382.AVJ23_19165"/>
<dbReference type="Gene3D" id="3.30.70.920">
    <property type="match status" value="1"/>
</dbReference>
<keyword evidence="2 4" id="KW-0963">Cytoplasm</keyword>
<keyword evidence="3 4" id="KW-0143">Chaperone</keyword>
<dbReference type="GO" id="GO:0005737">
    <property type="term" value="C:cytoplasm"/>
    <property type="evidence" value="ECO:0007669"/>
    <property type="project" value="UniProtKB-SubCell"/>
</dbReference>
<evidence type="ECO:0000256" key="2">
    <source>
        <dbReference type="ARBA" id="ARBA00022490"/>
    </source>
</evidence>
<dbReference type="HAMAP" id="MF_02200">
    <property type="entry name" value="NapD"/>
    <property type="match status" value="1"/>
</dbReference>
<comment type="function">
    <text evidence="4">Chaperone for NapA, the catalytic subunit of the periplasmic nitrate reductase. It binds directly and specifically to the twin-arginine signal peptide of NapA, preventing premature interaction with the Tat translocase and premature export.</text>
</comment>
<gene>
    <name evidence="4" type="primary">napD</name>
    <name evidence="5" type="ORF">AVJ23_19165</name>
</gene>
<reference evidence="5 6" key="1">
    <citation type="submission" date="2015-12" db="EMBL/GenBank/DDBJ databases">
        <authorList>
            <person name="Shamseldin A."/>
            <person name="Moawad H."/>
            <person name="Abd El-Rahim W.M."/>
            <person name="Sadowsky M.J."/>
        </authorList>
    </citation>
    <scope>NUCLEOTIDE SEQUENCE [LARGE SCALE GENOMIC DNA]</scope>
    <source>
        <strain evidence="5 6">SJ5A-1</strain>
    </source>
</reference>
<evidence type="ECO:0000313" key="6">
    <source>
        <dbReference type="Proteomes" id="UP000054396"/>
    </source>
</evidence>
<proteinExistence type="inferred from homology"/>
<dbReference type="InterPro" id="IPR005623">
    <property type="entry name" value="Chaperone_NapD_NO3_reduct"/>
</dbReference>
<evidence type="ECO:0000313" key="5">
    <source>
        <dbReference type="EMBL" id="KUF09195.1"/>
    </source>
</evidence>
<name>A0A0W7WEX2_9RHOB</name>
<accession>A0A0W7WEX2</accession>
<dbReference type="GO" id="GO:0005048">
    <property type="term" value="F:signal sequence binding"/>
    <property type="evidence" value="ECO:0007669"/>
    <property type="project" value="UniProtKB-UniRule"/>
</dbReference>
<evidence type="ECO:0000256" key="1">
    <source>
        <dbReference type="ARBA" id="ARBA00004496"/>
    </source>
</evidence>
<dbReference type="AlphaFoldDB" id="A0A0W7WEX2"/>
<dbReference type="PANTHER" id="PTHR38603">
    <property type="entry name" value="CHAPERONE NAPD"/>
    <property type="match status" value="1"/>
</dbReference>
<protein>
    <recommendedName>
        <fullName evidence="4">Chaperone NapD</fullName>
    </recommendedName>
    <alternativeName>
        <fullName evidence="4">NapA signal peptide-binding chaperone NapD</fullName>
    </alternativeName>
</protein>
<dbReference type="Proteomes" id="UP000054396">
    <property type="component" value="Unassembled WGS sequence"/>
</dbReference>
<evidence type="ECO:0000256" key="3">
    <source>
        <dbReference type="ARBA" id="ARBA00023186"/>
    </source>
</evidence>
<sequence>MSEHHLSSLVIHAKPAQLDDVARRLEAEGCEVHVRSEHGKLVVTLEAPSQSVLNDTLTRIQLLPGVLAATLVYHHVDDADPGAVGPSQVQPQETRA</sequence>
<dbReference type="EMBL" id="LPXO01000016">
    <property type="protein sequence ID" value="KUF09195.1"/>
    <property type="molecule type" value="Genomic_DNA"/>
</dbReference>
<dbReference type="Pfam" id="PF03927">
    <property type="entry name" value="NapD"/>
    <property type="match status" value="1"/>
</dbReference>
<comment type="similarity">
    <text evidence="4">Belongs to the NapD family.</text>
</comment>
<comment type="subunit">
    <text evidence="4">Interacts with the cytoplasmic NapA precursor.</text>
</comment>
<dbReference type="RefSeq" id="WP_058863840.1">
    <property type="nucleotide sequence ID" value="NZ_LPXO01000016.1"/>
</dbReference>
<dbReference type="PANTHER" id="PTHR38603:SF1">
    <property type="entry name" value="CHAPERONE NAPD"/>
    <property type="match status" value="1"/>
</dbReference>
<keyword evidence="6" id="KW-1185">Reference proteome</keyword>
<organism evidence="5 6">
    <name type="scientific">Pseudoponticoccus marisrubri</name>
    <dbReference type="NCBI Taxonomy" id="1685382"/>
    <lineage>
        <taxon>Bacteria</taxon>
        <taxon>Pseudomonadati</taxon>
        <taxon>Pseudomonadota</taxon>
        <taxon>Alphaproteobacteria</taxon>
        <taxon>Rhodobacterales</taxon>
        <taxon>Roseobacteraceae</taxon>
        <taxon>Pseudoponticoccus</taxon>
    </lineage>
</organism>
<comment type="caution">
    <text evidence="5">The sequence shown here is derived from an EMBL/GenBank/DDBJ whole genome shotgun (WGS) entry which is preliminary data.</text>
</comment>
<dbReference type="GO" id="GO:0051224">
    <property type="term" value="P:negative regulation of protein transport"/>
    <property type="evidence" value="ECO:0007669"/>
    <property type="project" value="UniProtKB-UniRule"/>
</dbReference>